<dbReference type="Proteomes" id="UP000016536">
    <property type="component" value="Unassembled WGS sequence"/>
</dbReference>
<comment type="caution">
    <text evidence="1">The sequence shown here is derived from an EMBL/GenBank/DDBJ whole genome shotgun (WGS) entry which is preliminary data.</text>
</comment>
<dbReference type="AlphaFoldDB" id="U1QLD2"/>
<sequence>MPSVMGSALSRDTVYDPRNILPRKGVWGPPHDEVVSVFPIRAFSTPPAPHHNAVAPH</sequence>
<organism evidence="1 2">
    <name type="scientific">Actinomyces johnsonii F0542</name>
    <dbReference type="NCBI Taxonomy" id="1321818"/>
    <lineage>
        <taxon>Bacteria</taxon>
        <taxon>Bacillati</taxon>
        <taxon>Actinomycetota</taxon>
        <taxon>Actinomycetes</taxon>
        <taxon>Actinomycetales</taxon>
        <taxon>Actinomycetaceae</taxon>
        <taxon>Actinomyces</taxon>
    </lineage>
</organism>
<evidence type="ECO:0000313" key="1">
    <source>
        <dbReference type="EMBL" id="ERH22599.1"/>
    </source>
</evidence>
<dbReference type="HOGENOM" id="CLU_3000736_0_0_11"/>
<name>U1QLD2_9ACTO</name>
<proteinExistence type="predicted"/>
<evidence type="ECO:0000313" key="2">
    <source>
        <dbReference type="Proteomes" id="UP000016536"/>
    </source>
</evidence>
<reference evidence="1 2" key="1">
    <citation type="submission" date="2013-08" db="EMBL/GenBank/DDBJ databases">
        <authorList>
            <person name="Weinstock G."/>
            <person name="Sodergren E."/>
            <person name="Wylie T."/>
            <person name="Fulton L."/>
            <person name="Fulton R."/>
            <person name="Fronick C."/>
            <person name="O'Laughlin M."/>
            <person name="Godfrey J."/>
            <person name="Miner T."/>
            <person name="Herter B."/>
            <person name="Appelbaum E."/>
            <person name="Cordes M."/>
            <person name="Lek S."/>
            <person name="Wollam A."/>
            <person name="Pepin K.H."/>
            <person name="Palsikar V.B."/>
            <person name="Mitreva M."/>
            <person name="Wilson R.K."/>
        </authorList>
    </citation>
    <scope>NUCLEOTIDE SEQUENCE [LARGE SCALE GENOMIC DNA]</scope>
    <source>
        <strain evidence="1 2">F0542</strain>
    </source>
</reference>
<dbReference type="EMBL" id="AWSE01000156">
    <property type="protein sequence ID" value="ERH22599.1"/>
    <property type="molecule type" value="Genomic_DNA"/>
</dbReference>
<gene>
    <name evidence="1" type="ORF">HMPREF1979_02407</name>
</gene>
<protein>
    <submittedName>
        <fullName evidence="1">Uncharacterized protein</fullName>
    </submittedName>
</protein>
<keyword evidence="2" id="KW-1185">Reference proteome</keyword>
<accession>U1QLD2</accession>
<feature type="non-terminal residue" evidence="1">
    <location>
        <position position="57"/>
    </location>
</feature>